<feature type="domain" description="PIN" evidence="1">
    <location>
        <begin position="215"/>
        <end position="316"/>
    </location>
</feature>
<sequence length="348" mass="38841">MAETQQKYALQYLLDYLSLILDELHKDMDNLSLYLLTGKASDKLERVLPSISALCNWLSAPETLKILLKLQLNADLLVKSNVFVKLAEIATQLIAILDSKTETTDTVEIYLPELVISSSFYHIFVSPPAKGTVQTEITLTHACLPCILVQKHLLNALLVSKDINTTNDRVLKNVENDHSSQEELNDSLIKQLVMDEEESSSQHKWVLEVRPQYLIPDTNTFVDHLLGLKKIVDSKQFTVLVPTTVIAELSSLALDLSSTRSFLSSEMLLGDNAQLNINGNILPKLSFAYETTDCSEKRTNDDRILAACVTLADKQPSIPDRRPALSIKAIAAKIPVRTVPEFLKWASI</sequence>
<evidence type="ECO:0000313" key="3">
    <source>
        <dbReference type="WBParaSite" id="jg9518"/>
    </source>
</evidence>
<evidence type="ECO:0000259" key="1">
    <source>
        <dbReference type="Pfam" id="PF13638"/>
    </source>
</evidence>
<dbReference type="Gene3D" id="3.40.50.1010">
    <property type="entry name" value="5'-nuclease"/>
    <property type="match status" value="1"/>
</dbReference>
<dbReference type="InterPro" id="IPR002716">
    <property type="entry name" value="PIN_dom"/>
</dbReference>
<dbReference type="WBParaSite" id="jg9518">
    <property type="protein sequence ID" value="jg9518"/>
    <property type="gene ID" value="jg9518"/>
</dbReference>
<name>A0A915ET33_9BILA</name>
<protein>
    <submittedName>
        <fullName evidence="3">PIN domain-containing protein</fullName>
    </submittedName>
</protein>
<dbReference type="AlphaFoldDB" id="A0A915ET33"/>
<organism evidence="2 3">
    <name type="scientific">Ditylenchus dipsaci</name>
    <dbReference type="NCBI Taxonomy" id="166011"/>
    <lineage>
        <taxon>Eukaryota</taxon>
        <taxon>Metazoa</taxon>
        <taxon>Ecdysozoa</taxon>
        <taxon>Nematoda</taxon>
        <taxon>Chromadorea</taxon>
        <taxon>Rhabditida</taxon>
        <taxon>Tylenchina</taxon>
        <taxon>Tylenchomorpha</taxon>
        <taxon>Sphaerularioidea</taxon>
        <taxon>Anguinidae</taxon>
        <taxon>Anguininae</taxon>
        <taxon>Ditylenchus</taxon>
    </lineage>
</organism>
<dbReference type="Proteomes" id="UP000887574">
    <property type="component" value="Unplaced"/>
</dbReference>
<accession>A0A915ET33</accession>
<proteinExistence type="predicted"/>
<keyword evidence="2" id="KW-1185">Reference proteome</keyword>
<dbReference type="Pfam" id="PF13638">
    <property type="entry name" value="PIN_4"/>
    <property type="match status" value="1"/>
</dbReference>
<reference evidence="3" key="1">
    <citation type="submission" date="2022-11" db="UniProtKB">
        <authorList>
            <consortium name="WormBaseParasite"/>
        </authorList>
    </citation>
    <scope>IDENTIFICATION</scope>
</reference>
<evidence type="ECO:0000313" key="2">
    <source>
        <dbReference type="Proteomes" id="UP000887574"/>
    </source>
</evidence>